<dbReference type="RefSeq" id="WP_204654211.1">
    <property type="nucleotide sequence ID" value="NZ_JAFBFD010000022.1"/>
</dbReference>
<gene>
    <name evidence="1" type="ORF">ACFO5I_04225</name>
</gene>
<evidence type="ECO:0000313" key="1">
    <source>
        <dbReference type="EMBL" id="MFC4718934.1"/>
    </source>
</evidence>
<proteinExistence type="predicted"/>
<evidence type="ECO:0000313" key="2">
    <source>
        <dbReference type="Proteomes" id="UP001595969"/>
    </source>
</evidence>
<comment type="caution">
    <text evidence="1">The sequence shown here is derived from an EMBL/GenBank/DDBJ whole genome shotgun (WGS) entry which is preliminary data.</text>
</comment>
<reference evidence="2" key="1">
    <citation type="journal article" date="2019" name="Int. J. Syst. Evol. Microbiol.">
        <title>The Global Catalogue of Microorganisms (GCM) 10K type strain sequencing project: providing services to taxonomists for standard genome sequencing and annotation.</title>
        <authorList>
            <consortium name="The Broad Institute Genomics Platform"/>
            <consortium name="The Broad Institute Genome Sequencing Center for Infectious Disease"/>
            <person name="Wu L."/>
            <person name="Ma J."/>
        </authorList>
    </citation>
    <scope>NUCLEOTIDE SEQUENCE [LARGE SCALE GENOMIC DNA]</scope>
    <source>
        <strain evidence="2">CGMCC 1.19032</strain>
    </source>
</reference>
<dbReference type="EMBL" id="JBHSGS010000022">
    <property type="protein sequence ID" value="MFC4718934.1"/>
    <property type="molecule type" value="Genomic_DNA"/>
</dbReference>
<sequence>MDIYLKKAVMHLIDREVGDPVYSQVELDLTNDYIREYLTKKIQKISSAQTKTGTLAPASPVAEMLPKVAKDFIAFSELLVGHWYQVYKESEEAPNSDVFVVLYEEDAKEQLAWFRVKYKEEYTHFTEMVDQGLLNKLILNRAILGGKTQKADEGITINLTNLTYELVEMKQVFSGEKRFYFSTEVIESVPLPSLDENIRVIKKVAKKMSEKFETPTFDVLANVQEAVFETIEDSGYLDTTEIAEKVFKENISAKLAFQEEVAEKGVHTQAPLVKEVKEISEKKFGKQKLKLSNGIELIVPLEVYRNPDLIEFINNPDGTLSVTIKNVEDIVNKL</sequence>
<dbReference type="InterPro" id="IPR007358">
    <property type="entry name" value="Nucleoid_associated_NdpA"/>
</dbReference>
<accession>A0ABV9MUX0</accession>
<dbReference type="Proteomes" id="UP001595969">
    <property type="component" value="Unassembled WGS sequence"/>
</dbReference>
<dbReference type="Pfam" id="PF04245">
    <property type="entry name" value="NA37"/>
    <property type="match status" value="1"/>
</dbReference>
<name>A0ABV9MUX0_9ENTE</name>
<organism evidence="1 2">
    <name type="scientific">Enterococcus lemanii</name>
    <dbReference type="NCBI Taxonomy" id="1159752"/>
    <lineage>
        <taxon>Bacteria</taxon>
        <taxon>Bacillati</taxon>
        <taxon>Bacillota</taxon>
        <taxon>Bacilli</taxon>
        <taxon>Lactobacillales</taxon>
        <taxon>Enterococcaceae</taxon>
        <taxon>Enterococcus</taxon>
    </lineage>
</organism>
<keyword evidence="2" id="KW-1185">Reference proteome</keyword>
<protein>
    <submittedName>
        <fullName evidence="1">Nucleoid-associated protein</fullName>
    </submittedName>
</protein>